<evidence type="ECO:0000256" key="5">
    <source>
        <dbReference type="ARBA" id="ARBA00022692"/>
    </source>
</evidence>
<keyword evidence="5 12" id="KW-0812">Transmembrane</keyword>
<feature type="transmembrane region" description="Helical" evidence="12">
    <location>
        <begin position="107"/>
        <end position="129"/>
    </location>
</feature>
<feature type="transmembrane region" description="Helical" evidence="12">
    <location>
        <begin position="248"/>
        <end position="270"/>
    </location>
</feature>
<dbReference type="AlphaFoldDB" id="A0A6F9DMD4"/>
<keyword evidence="9 12" id="KW-0472">Membrane</keyword>
<keyword evidence="4" id="KW-1003">Cell membrane</keyword>
<keyword evidence="6" id="KW-0375">Hydrogen ion transport</keyword>
<feature type="compositionally biased region" description="Basic and acidic residues" evidence="11">
    <location>
        <begin position="614"/>
        <end position="626"/>
    </location>
</feature>
<feature type="transmembrane region" description="Helical" evidence="12">
    <location>
        <begin position="454"/>
        <end position="481"/>
    </location>
</feature>
<evidence type="ECO:0000256" key="11">
    <source>
        <dbReference type="SAM" id="MobiDB-lite"/>
    </source>
</evidence>
<evidence type="ECO:0000313" key="13">
    <source>
        <dbReference type="EMBL" id="CAB3264597.1"/>
    </source>
</evidence>
<comment type="subcellular location">
    <subcellularLocation>
        <location evidence="1">Cell membrane</location>
        <topology evidence="1">Multi-pass membrane protein</topology>
    </subcellularLocation>
</comment>
<evidence type="ECO:0000256" key="4">
    <source>
        <dbReference type="ARBA" id="ARBA00022475"/>
    </source>
</evidence>
<evidence type="ECO:0000256" key="2">
    <source>
        <dbReference type="ARBA" id="ARBA00006513"/>
    </source>
</evidence>
<feature type="transmembrane region" description="Helical" evidence="12">
    <location>
        <begin position="336"/>
        <end position="359"/>
    </location>
</feature>
<name>A0A6F9DMD4_9ASCI</name>
<dbReference type="PANTHER" id="PTHR21522">
    <property type="entry name" value="PROTON CHANNEL OTOP"/>
    <property type="match status" value="1"/>
</dbReference>
<comment type="similarity">
    <text evidence="2">Belongs to the otopetrin family.</text>
</comment>
<feature type="region of interest" description="Disordered" evidence="11">
    <location>
        <begin position="592"/>
        <end position="630"/>
    </location>
</feature>
<feature type="compositionally biased region" description="Basic and acidic residues" evidence="11">
    <location>
        <begin position="592"/>
        <end position="605"/>
    </location>
</feature>
<feature type="transmembrane region" description="Helical" evidence="12">
    <location>
        <begin position="179"/>
        <end position="195"/>
    </location>
</feature>
<evidence type="ECO:0000256" key="3">
    <source>
        <dbReference type="ARBA" id="ARBA00022448"/>
    </source>
</evidence>
<dbReference type="Pfam" id="PF03189">
    <property type="entry name" value="Otopetrin"/>
    <property type="match status" value="2"/>
</dbReference>
<keyword evidence="7 12" id="KW-1133">Transmembrane helix</keyword>
<accession>A0A6F9DMD4</accession>
<keyword evidence="3" id="KW-0813">Transport</keyword>
<feature type="transmembrane region" description="Helical" evidence="12">
    <location>
        <begin position="380"/>
        <end position="402"/>
    </location>
</feature>
<sequence length="737" mass="81652">MEEPANLQVVQEIPESVEHSGIDINISNDDSGFKSPIREKSKTVSFEPSVAISLAESSLPIKQVSKHHYVFRRGSTEVHIATYDASSASDVLGNDGHSTAFNDAFKFLSCLEAMLVIMITIVIKLSAVISVQVTKRNEQEYMLTMYVICFVWTLYYNLKGFFIRKRCLLFSKSHETSNRWLKGVVVLFGLAIILKDTLEFLAVMMADALHCQENQLAVASSVFHAAFILSQVNYLFKFSKVYIRDNPASARLGLMLIIAANLSSWIGAVIDEAILELNESGDSEAEAGHGTTMGYSNSTFNSTANTTGKAGGSTAEYGDCECHSSFCDAVHVAEKFLFPFLIEFSLVASSLLVMTWSNIGKQPPPCEGVIKPSHKFYKSYTGVALGVLSMFGTIVVCVTLGTNTNPGDDYFTDSFAILVYHSYLFAIDGCMMAACFFGFYLFKKIWRPTEPASMLDNILLIICVFGPIALNLFSLVAVTIGPDVRFMGWEMTVLTPFCDVLLSLVQLAFILYGLQRQPMTSSDAQLTASDLMGRIESQLNNYQPEIDDGKDNKAYLVTRRGSITAALAALANGQQTTEFLSPIQEVEDGIENHGMDLDDDTKSHCSSESSGIASDDRNGDYTTSRDDDNESTVSHFDLAVQKLKTKESVLKIVTETRVARPDKLRLWLRDVIMFLVISNACLWVFLSLDGTAFNVNNYQSIFYGTSAWTTIVMICRPLNIFFRMHSSGCLFEMWSFA</sequence>
<evidence type="ECO:0000256" key="9">
    <source>
        <dbReference type="ARBA" id="ARBA00023136"/>
    </source>
</evidence>
<dbReference type="InterPro" id="IPR004878">
    <property type="entry name" value="Otopetrin"/>
</dbReference>
<evidence type="ECO:0000256" key="8">
    <source>
        <dbReference type="ARBA" id="ARBA00023065"/>
    </source>
</evidence>
<evidence type="ECO:0000256" key="12">
    <source>
        <dbReference type="SAM" id="Phobius"/>
    </source>
</evidence>
<organism evidence="13">
    <name type="scientific">Phallusia mammillata</name>
    <dbReference type="NCBI Taxonomy" id="59560"/>
    <lineage>
        <taxon>Eukaryota</taxon>
        <taxon>Metazoa</taxon>
        <taxon>Chordata</taxon>
        <taxon>Tunicata</taxon>
        <taxon>Ascidiacea</taxon>
        <taxon>Phlebobranchia</taxon>
        <taxon>Ascidiidae</taxon>
        <taxon>Phallusia</taxon>
    </lineage>
</organism>
<feature type="transmembrane region" description="Helical" evidence="12">
    <location>
        <begin position="698"/>
        <end position="715"/>
    </location>
</feature>
<feature type="transmembrane region" description="Helical" evidence="12">
    <location>
        <begin position="215"/>
        <end position="236"/>
    </location>
</feature>
<feature type="transmembrane region" description="Helical" evidence="12">
    <location>
        <begin position="493"/>
        <end position="514"/>
    </location>
</feature>
<feature type="transmembrane region" description="Helical" evidence="12">
    <location>
        <begin position="141"/>
        <end position="158"/>
    </location>
</feature>
<evidence type="ECO:0000256" key="7">
    <source>
        <dbReference type="ARBA" id="ARBA00022989"/>
    </source>
</evidence>
<feature type="transmembrane region" description="Helical" evidence="12">
    <location>
        <begin position="422"/>
        <end position="442"/>
    </location>
</feature>
<gene>
    <name evidence="13" type="primary">Otop2-002</name>
</gene>
<keyword evidence="8" id="KW-0406">Ion transport</keyword>
<dbReference type="GO" id="GO:0005886">
    <property type="term" value="C:plasma membrane"/>
    <property type="evidence" value="ECO:0007669"/>
    <property type="project" value="UniProtKB-SubCell"/>
</dbReference>
<evidence type="ECO:0000256" key="1">
    <source>
        <dbReference type="ARBA" id="ARBA00004651"/>
    </source>
</evidence>
<keyword evidence="10" id="KW-0407">Ion channel</keyword>
<dbReference type="GO" id="GO:0015252">
    <property type="term" value="F:proton channel activity"/>
    <property type="evidence" value="ECO:0007669"/>
    <property type="project" value="InterPro"/>
</dbReference>
<feature type="transmembrane region" description="Helical" evidence="12">
    <location>
        <begin position="666"/>
        <end position="686"/>
    </location>
</feature>
<reference evidence="13" key="1">
    <citation type="submission" date="2020-04" db="EMBL/GenBank/DDBJ databases">
        <authorList>
            <person name="Neveu A P."/>
        </authorList>
    </citation>
    <scope>NUCLEOTIDE SEQUENCE</scope>
    <source>
        <tissue evidence="13">Whole embryo</tissue>
    </source>
</reference>
<evidence type="ECO:0000256" key="10">
    <source>
        <dbReference type="ARBA" id="ARBA00023303"/>
    </source>
</evidence>
<proteinExistence type="evidence at transcript level"/>
<protein>
    <submittedName>
        <fullName evidence="13">Otopetrin-2-like</fullName>
    </submittedName>
</protein>
<dbReference type="PANTHER" id="PTHR21522:SF32">
    <property type="entry name" value="OTOPETRIN-2"/>
    <property type="match status" value="1"/>
</dbReference>
<evidence type="ECO:0000256" key="6">
    <source>
        <dbReference type="ARBA" id="ARBA00022781"/>
    </source>
</evidence>
<dbReference type="EMBL" id="LR788735">
    <property type="protein sequence ID" value="CAB3264597.1"/>
    <property type="molecule type" value="mRNA"/>
</dbReference>